<dbReference type="GO" id="GO:0042742">
    <property type="term" value="P:defense response to bacterium"/>
    <property type="evidence" value="ECO:0007669"/>
    <property type="project" value="UniProtKB-ARBA"/>
</dbReference>
<evidence type="ECO:0000256" key="1">
    <source>
        <dbReference type="ARBA" id="ARBA00008894"/>
    </source>
</evidence>
<proteinExistence type="inferred from homology"/>
<feature type="compositionally biased region" description="Low complexity" evidence="8">
    <location>
        <begin position="464"/>
        <end position="474"/>
    </location>
</feature>
<dbReference type="Pfam" id="PF18052">
    <property type="entry name" value="Rx_N"/>
    <property type="match status" value="1"/>
</dbReference>
<keyword evidence="2" id="KW-0433">Leucine-rich repeat</keyword>
<dbReference type="PANTHER" id="PTHR23155:SF1062">
    <property type="entry name" value="OS11G0579400 PROTEIN"/>
    <property type="match status" value="1"/>
</dbReference>
<keyword evidence="5" id="KW-0611">Plant defense</keyword>
<evidence type="ECO:0000256" key="4">
    <source>
        <dbReference type="ARBA" id="ARBA00022741"/>
    </source>
</evidence>
<dbReference type="EMBL" id="KF184786">
    <property type="protein sequence ID" value="AGT16336.1"/>
    <property type="molecule type" value="Genomic_DNA"/>
</dbReference>
<dbReference type="InterPro" id="IPR027417">
    <property type="entry name" value="P-loop_NTPase"/>
</dbReference>
<gene>
    <name evidence="12" type="ORF">SHCRBa_256_D11_R_240</name>
</gene>
<dbReference type="GO" id="GO:0002758">
    <property type="term" value="P:innate immune response-activating signaling pathway"/>
    <property type="evidence" value="ECO:0007669"/>
    <property type="project" value="UniProtKB-ARBA"/>
</dbReference>
<evidence type="ECO:0000259" key="10">
    <source>
        <dbReference type="Pfam" id="PF23559"/>
    </source>
</evidence>
<sequence>MAELASGAVSSLLGLLRNEALLLSNVGSDMEFIKEEMESMQSFLEHLARTARPTGGHDEQVRTWMKQVRDLARDCSDFIELHHHHRCGDRAVYRARGRCWLQVHKMLAQHSAATRLRELKQRARDVGKRRLRYGVEIPRNDAGGPAEAEASMLPLSSWSPRATAALAAAEEEDDDDEEEEVAAEVAATDGSDPDPRALLEEPRPQVEDYCAEKLASWLELQSKNNEVVAIASTAIVAPEDAENAGVIARESLNLATSHFTCKVWINLPDLHLPWDLPLQPSEILAYILRECEIQERQKQERDKCKQQQQEAYRYKQDLDNKILDMISYEDIDAKIENIRNKIGGVDSSIKGSSKNLMTNMADKRLGVLLYVLRLLQKAVDTDLPLSWDEALGETADRLKTHMEQEAETKATSTTEQEVKDKPTSNTEQEVKAKPQICLDITQYKDILKKVFRESNTPQPQAKEASTSTSSTATTLGEDHIKEIIHNHRITLDIIWKLLPKQQQQQLEGNSGTGSIHQQEQDGHDQVANSTAAAEAVEAVETVIKQTREKMKDISGEAAKASGAVATAINEIKRKLSDIKREIIDQMRNKGVVDMINKHLKGKKTLIILQDDDNDFVSSQWEETRYALNLLGCTAGSAVIVSTKNSQKAKEFCNPPGEPVTCSLVGLYYDIVLQLTEQRVNNGNDGYNPQILRNILESCHSHEFCMKIFAHALYANPNRSYEELHKLHQDLVPQKTLGSKAKKMIKFSYKELPREYKTCLLYLAIFPQGHNIRRSTLIGRWVTEGLITKQDWRITVRHAERCFDVLVKRGFVLPRDIGATGKVKSCIVGDQVHGFISKIANKEHILDARLSDQWARHFSIFSGLRLRASDKIEKFVQRLPKYSPQLPLLKVLDLEGVNCFEKNQYLKDICNKILLLKYLSLRRTNVTKLPIEINNLHELEVLDIRQTRVPENDTRNVLLLKLRRLLADRVDSSSGMCAKSCSAVQIPNQINRMENLEVLSNVKASGDGSDLKEIRNLWQLRKLGVVIQDNYNHLRRLFRAISDLHECLLSLSVTVSPITKTKKVPSSEKRLLQENMEIWRNKTRKLESLTINGVRHTEKVQLLESLAKGCEDLAKVILSGTLLEQESLMVLAMLPKLRSLRLRPTAYSEPKLTFNKEEFTQLKYFLVEGPDMTDGKTSMTGTDIKFEDGATTELEKIVLSFTNIRSLCGIDNLPKLKELELEANQFLLSFGHDEAAPEQHTESRDDEQNTQSEAPKKNTESGAPEHYTQGRAPDEQSTESRAAAEKDTHSTDPDEQNTNTRATELGTQSRVPEQNPERNIVPEQYTESRFTLKKDKFQHLVCFRFKDSKRTDIIFETGAAPELKKIILSLDDKRSKLTGVSDLPKLNDVELKGDKFLLSFFYNANHVTKMTLRDTQLKQEDIHELGKKQSLRCLVLSDKSYDESKLTFNKDEFPMLDHLIVECHNIDSISFTDESAAPKLIRIIWSFSKMKSLSGISYLPKLKEIECSGEHVPYQVRKEITAHEAKPVLTHKRPLQQGQATGEESDDTGSPLISCFLKTKSRG</sequence>
<feature type="compositionally biased region" description="Basic and acidic residues" evidence="8">
    <location>
        <begin position="1281"/>
        <end position="1291"/>
    </location>
</feature>
<dbReference type="Gene3D" id="1.20.5.4130">
    <property type="match status" value="1"/>
</dbReference>
<dbReference type="SUPFAM" id="SSF52540">
    <property type="entry name" value="P-loop containing nucleoside triphosphate hydrolases"/>
    <property type="match status" value="1"/>
</dbReference>
<accession>A0A059Q2S3</accession>
<dbReference type="PANTHER" id="PTHR23155">
    <property type="entry name" value="DISEASE RESISTANCE PROTEIN RP"/>
    <property type="match status" value="1"/>
</dbReference>
<comment type="similarity">
    <text evidence="1">Belongs to the disease resistance NB-LRR family.</text>
</comment>
<reference evidence="12" key="1">
    <citation type="submission" date="2013-05" db="EMBL/GenBank/DDBJ databases">
        <title>Building the sugarcane genome for biotechnology and identifying evolutionary trends.</title>
        <authorList>
            <person name="De Setta N."/>
            <person name="Monteiro-Vitorello C.B."/>
            <person name="Metcalfe C.J."/>
            <person name="Cruz G.M.Q."/>
            <person name="Del Bem L.E."/>
            <person name="Vicentini R."/>
            <person name="Nogueira F.T.S."/>
            <person name="Campos R.A."/>
            <person name="Nunes S.L."/>
            <person name="Turrini P.C.G."/>
            <person name="Vieira A.P."/>
            <person name="Cruz E.A.O."/>
            <person name="Correa T.C.S."/>
            <person name="Hotta C.T."/>
            <person name="de Mello-Varani A."/>
            <person name="Vautrin S."/>
            <person name="Trindade A.S."/>
            <person name="Vilela M.M."/>
            <person name="Horta C.L."/>
            <person name="Sato P.M."/>
            <person name="de Andrade R.F."/>
            <person name="Nishiyama M.Y."/>
            <person name="Cardoso-Silva C.B."/>
            <person name="Scortecci K.C."/>
            <person name="Garcia A.A.F."/>
            <person name="Carneiro M.S."/>
            <person name="Kim C."/>
            <person name="Paterson A.H."/>
            <person name="Berges H."/>
            <person name="D'Hont A."/>
            <person name="de-Souza A.P."/>
            <person name="Souza G.M."/>
            <person name="Vincentz M."/>
            <person name="Kitajima J.P."/>
            <person name="Van Sluys M.-A."/>
        </authorList>
    </citation>
    <scope>NUCLEOTIDE SEQUENCE</scope>
</reference>
<feature type="region of interest" description="Disordered" evidence="8">
    <location>
        <begin position="1234"/>
        <end position="1323"/>
    </location>
</feature>
<dbReference type="SUPFAM" id="SSF52058">
    <property type="entry name" value="L domain-like"/>
    <property type="match status" value="2"/>
</dbReference>
<feature type="compositionally biased region" description="Acidic residues" evidence="8">
    <location>
        <begin position="170"/>
        <end position="182"/>
    </location>
</feature>
<organism evidence="12">
    <name type="scientific">Saccharum hybrid cultivar R570</name>
    <dbReference type="NCBI Taxonomy" id="131158"/>
    <lineage>
        <taxon>Eukaryota</taxon>
        <taxon>Viridiplantae</taxon>
        <taxon>Streptophyta</taxon>
        <taxon>Embryophyta</taxon>
        <taxon>Tracheophyta</taxon>
        <taxon>Spermatophyta</taxon>
        <taxon>Magnoliopsida</taxon>
        <taxon>Liliopsida</taxon>
        <taxon>Poales</taxon>
        <taxon>Poaceae</taxon>
        <taxon>PACMAD clade</taxon>
        <taxon>Panicoideae</taxon>
        <taxon>Andropogonodae</taxon>
        <taxon>Andropogoneae</taxon>
        <taxon>Saccharinae</taxon>
        <taxon>Saccharum</taxon>
        <taxon>Saccharum officinarum species complex</taxon>
    </lineage>
</organism>
<dbReference type="InterPro" id="IPR038005">
    <property type="entry name" value="RX-like_CC"/>
</dbReference>
<feature type="region of interest" description="Disordered" evidence="8">
    <location>
        <begin position="454"/>
        <end position="474"/>
    </location>
</feature>
<dbReference type="InterPro" id="IPR055414">
    <property type="entry name" value="LRR_R13L4/SHOC2-like"/>
</dbReference>
<dbReference type="CDD" id="cd14798">
    <property type="entry name" value="RX-CC_like"/>
    <property type="match status" value="1"/>
</dbReference>
<dbReference type="GO" id="GO:0000166">
    <property type="term" value="F:nucleotide binding"/>
    <property type="evidence" value="ECO:0007669"/>
    <property type="project" value="UniProtKB-KW"/>
</dbReference>
<keyword evidence="4" id="KW-0547">Nucleotide-binding</keyword>
<dbReference type="FunFam" id="1.10.10.10:FF:000322">
    <property type="entry name" value="Probable disease resistance protein At1g63360"/>
    <property type="match status" value="1"/>
</dbReference>
<dbReference type="InterPro" id="IPR058922">
    <property type="entry name" value="WHD_DRP"/>
</dbReference>
<feature type="region of interest" description="Disordered" evidence="8">
    <location>
        <begin position="1526"/>
        <end position="1562"/>
    </location>
</feature>
<evidence type="ECO:0000256" key="6">
    <source>
        <dbReference type="ARBA" id="ARBA00023054"/>
    </source>
</evidence>
<keyword evidence="3" id="KW-0677">Repeat</keyword>
<evidence type="ECO:0000256" key="7">
    <source>
        <dbReference type="SAM" id="Coils"/>
    </source>
</evidence>
<evidence type="ECO:0000256" key="8">
    <source>
        <dbReference type="SAM" id="MobiDB-lite"/>
    </source>
</evidence>
<dbReference type="InterPro" id="IPR044974">
    <property type="entry name" value="Disease_R_plants"/>
</dbReference>
<evidence type="ECO:0000256" key="2">
    <source>
        <dbReference type="ARBA" id="ARBA00022614"/>
    </source>
</evidence>
<dbReference type="GO" id="GO:0009626">
    <property type="term" value="P:plant-type hypersensitive response"/>
    <property type="evidence" value="ECO:0007669"/>
    <property type="project" value="UniProtKB-ARBA"/>
</dbReference>
<evidence type="ECO:0000256" key="5">
    <source>
        <dbReference type="ARBA" id="ARBA00022821"/>
    </source>
</evidence>
<evidence type="ECO:0000256" key="3">
    <source>
        <dbReference type="ARBA" id="ARBA00022737"/>
    </source>
</evidence>
<evidence type="ECO:0000313" key="12">
    <source>
        <dbReference type="EMBL" id="AGT16336.1"/>
    </source>
</evidence>
<dbReference type="InterPro" id="IPR032675">
    <property type="entry name" value="LRR_dom_sf"/>
</dbReference>
<feature type="domain" description="Disease resistance N-terminal" evidence="9">
    <location>
        <begin position="7"/>
        <end position="86"/>
    </location>
</feature>
<dbReference type="Gene3D" id="1.10.10.10">
    <property type="entry name" value="Winged helix-like DNA-binding domain superfamily/Winged helix DNA-binding domain"/>
    <property type="match status" value="1"/>
</dbReference>
<feature type="domain" description="Disease resistance R13L4/SHOC-2-like LRR" evidence="11">
    <location>
        <begin position="874"/>
        <end position="1222"/>
    </location>
</feature>
<dbReference type="InterPro" id="IPR041118">
    <property type="entry name" value="Rx_N"/>
</dbReference>
<dbReference type="Gene3D" id="3.80.10.10">
    <property type="entry name" value="Ribonuclease Inhibitor"/>
    <property type="match status" value="2"/>
</dbReference>
<feature type="compositionally biased region" description="Polar residues" evidence="8">
    <location>
        <begin position="1295"/>
        <end position="1311"/>
    </location>
</feature>
<feature type="region of interest" description="Disordered" evidence="8">
    <location>
        <begin position="170"/>
        <end position="199"/>
    </location>
</feature>
<keyword evidence="6 7" id="KW-0175">Coiled coil</keyword>
<feature type="compositionally biased region" description="Basic and acidic residues" evidence="8">
    <location>
        <begin position="1234"/>
        <end position="1246"/>
    </location>
</feature>
<feature type="domain" description="Disease resistance protein winged helix" evidence="10">
    <location>
        <begin position="764"/>
        <end position="834"/>
    </location>
</feature>
<dbReference type="InterPro" id="IPR036388">
    <property type="entry name" value="WH-like_DNA-bd_sf"/>
</dbReference>
<evidence type="ECO:0000259" key="9">
    <source>
        <dbReference type="Pfam" id="PF18052"/>
    </source>
</evidence>
<feature type="region of interest" description="Disordered" evidence="8">
    <location>
        <begin position="403"/>
        <end position="431"/>
    </location>
</feature>
<protein>
    <submittedName>
        <fullName evidence="12">Uncharacterized protein</fullName>
    </submittedName>
</protein>
<feature type="compositionally biased region" description="Basic and acidic residues" evidence="8">
    <location>
        <begin position="416"/>
        <end position="431"/>
    </location>
</feature>
<feature type="coiled-coil region" evidence="7">
    <location>
        <begin position="536"/>
        <end position="588"/>
    </location>
</feature>
<name>A0A059Q2S3_9POAL</name>
<dbReference type="Pfam" id="PF23598">
    <property type="entry name" value="LRR_14"/>
    <property type="match status" value="1"/>
</dbReference>
<evidence type="ECO:0000259" key="11">
    <source>
        <dbReference type="Pfam" id="PF23598"/>
    </source>
</evidence>
<dbReference type="Pfam" id="PF23559">
    <property type="entry name" value="WHD_DRP"/>
    <property type="match status" value="1"/>
</dbReference>